<dbReference type="GO" id="GO:0005815">
    <property type="term" value="C:microtubule organizing center"/>
    <property type="evidence" value="ECO:0007669"/>
    <property type="project" value="TreeGrafter"/>
</dbReference>
<name>A0A7S3K0Q4_9STRA</name>
<accession>A0A7S3K0Q4</accession>
<keyword evidence="1" id="KW-0175">Coiled coil</keyword>
<dbReference type="EMBL" id="HBIJ01015655">
    <property type="protein sequence ID" value="CAE0369682.1"/>
    <property type="molecule type" value="Transcribed_RNA"/>
</dbReference>
<reference evidence="3" key="1">
    <citation type="submission" date="2021-01" db="EMBL/GenBank/DDBJ databases">
        <authorList>
            <person name="Corre E."/>
            <person name="Pelletier E."/>
            <person name="Niang G."/>
            <person name="Scheremetjew M."/>
            <person name="Finn R."/>
            <person name="Kale V."/>
            <person name="Holt S."/>
            <person name="Cochrane G."/>
            <person name="Meng A."/>
            <person name="Brown T."/>
            <person name="Cohen L."/>
        </authorList>
    </citation>
    <scope>NUCLEOTIDE SEQUENCE</scope>
    <source>
        <strain evidence="3">CCMP1510</strain>
    </source>
</reference>
<proteinExistence type="predicted"/>
<feature type="coiled-coil region" evidence="1">
    <location>
        <begin position="599"/>
        <end position="664"/>
    </location>
</feature>
<dbReference type="PANTHER" id="PTHR18950">
    <property type="entry name" value="PROGESTERONE-INDUCED BLOCKING FACTOR 1"/>
    <property type="match status" value="1"/>
</dbReference>
<feature type="coiled-coil region" evidence="1">
    <location>
        <begin position="163"/>
        <end position="480"/>
    </location>
</feature>
<feature type="compositionally biased region" description="Low complexity" evidence="2">
    <location>
        <begin position="745"/>
        <end position="756"/>
    </location>
</feature>
<dbReference type="AlphaFoldDB" id="A0A7S3K0Q4"/>
<evidence type="ECO:0000256" key="2">
    <source>
        <dbReference type="SAM" id="MobiDB-lite"/>
    </source>
</evidence>
<feature type="region of interest" description="Disordered" evidence="2">
    <location>
        <begin position="699"/>
        <end position="776"/>
    </location>
</feature>
<feature type="coiled-coil region" evidence="1">
    <location>
        <begin position="28"/>
        <end position="80"/>
    </location>
</feature>
<gene>
    <name evidence="3" type="ORF">ALAG00032_LOCUS10446</name>
</gene>
<evidence type="ECO:0000313" key="3">
    <source>
        <dbReference type="EMBL" id="CAE0369682.1"/>
    </source>
</evidence>
<sequence>MESEQISKSPTLSLAESSVDVGFDAEMRRHLEAELIGLRTKFERYKADSSRSIESMRRAVTEAQNEAQKCQIETQRARAALEERRDAIEAGFRDGAAYAQAIADDALESTTEENTANIKLKAVIDELRQRPTEELSLRELAAVRVADVSRAAYLRSSVASRSAADALREKRQAQVDCRQAQEDAVACEKARDQAERRLKIERERSQDEIKRLTEMERISSQSLRQAQRELNELATCKAELAKLRADEDRRAQLASDAAQALERAAQAESSCISRIADAERFASLAKLDQRDAEAIAKEHERRAAAAEHRCDMLERDNTEKRQEIAEIRQRLADAASDFKSQLEAKCQSLDAAAKLQIDELREQRRHLDRNEIEALREARRDAVTALDRELSAKRDLERDLASARSEAADARAEKLATIAQVSADRKILEFELATAKANAEEANDKLQALTNKADLLREQLDLAERAYNALKADSDNEQRLLNYRIIDLQDKVTAYEKLEIELDAAVIRSGAIGDSSSQERKLIPGTLETSAGLSRPQRRVQHAVMLAQQLLKTQTDLEKMLRQHDAASAARAACEAKLALTNNRLLEASKPAKYLLSALQERDEAVAALRHKLDQARNAARAAVTEAQTVQEHNTELEAQVKRLIKHRAELAQLKQLLTQLRSDPAALPPIILPAGLDPSIPLPPGPLPHLYGSVPGPFVNTHSSHPPPHHTTGLETPLDPHQPLDSPTLAAHTRHTDDPTTLQAPAPGTASAAAAVGDNPAPTWVSKHPRVGEVC</sequence>
<dbReference type="PANTHER" id="PTHR18950:SF0">
    <property type="entry name" value="PROGESTERONE IMMUNOMODULATORY BINDING FACTOR 1"/>
    <property type="match status" value="1"/>
</dbReference>
<dbReference type="GO" id="GO:0060271">
    <property type="term" value="P:cilium assembly"/>
    <property type="evidence" value="ECO:0007669"/>
    <property type="project" value="TreeGrafter"/>
</dbReference>
<organism evidence="3">
    <name type="scientific">Aureoumbra lagunensis</name>
    <dbReference type="NCBI Taxonomy" id="44058"/>
    <lineage>
        <taxon>Eukaryota</taxon>
        <taxon>Sar</taxon>
        <taxon>Stramenopiles</taxon>
        <taxon>Ochrophyta</taxon>
        <taxon>Pelagophyceae</taxon>
        <taxon>Pelagomonadales</taxon>
        <taxon>Aureoumbra</taxon>
    </lineage>
</organism>
<evidence type="ECO:0000256" key="1">
    <source>
        <dbReference type="SAM" id="Coils"/>
    </source>
</evidence>
<dbReference type="InterPro" id="IPR026205">
    <property type="entry name" value="PIBF1"/>
</dbReference>
<protein>
    <submittedName>
        <fullName evidence="3">Uncharacterized protein</fullName>
    </submittedName>
</protein>